<dbReference type="PROSITE" id="PS50943">
    <property type="entry name" value="HTH_CROC1"/>
    <property type="match status" value="1"/>
</dbReference>
<evidence type="ECO:0000313" key="1">
    <source>
        <dbReference type="EMBL" id="AKS41580.1"/>
    </source>
</evidence>
<dbReference type="AlphaFoldDB" id="A0A0K0XV86"/>
<dbReference type="Pfam" id="PF01381">
    <property type="entry name" value="HTH_3"/>
    <property type="match status" value="1"/>
</dbReference>
<dbReference type="PATRIC" id="fig|1579979.3.peg.1235"/>
<dbReference type="InterPro" id="IPR010982">
    <property type="entry name" value="Lambda_DNA-bd_dom_sf"/>
</dbReference>
<proteinExistence type="predicted"/>
<sequence>MEVNSELVRVARTERGWTQQQLAEIADLSLRTVQRVENQSAASQETISSLCAVLELDRRRLLAIDLERPEHLRAVRRAQWLMPVAVAFGALLGSGATLTVMWWLGS</sequence>
<dbReference type="STRING" id="1579979.WM2015_1206"/>
<dbReference type="GO" id="GO:0003677">
    <property type="term" value="F:DNA binding"/>
    <property type="evidence" value="ECO:0007669"/>
    <property type="project" value="InterPro"/>
</dbReference>
<organism evidence="1 2">
    <name type="scientific">Wenzhouxiangella marina</name>
    <dbReference type="NCBI Taxonomy" id="1579979"/>
    <lineage>
        <taxon>Bacteria</taxon>
        <taxon>Pseudomonadati</taxon>
        <taxon>Pseudomonadota</taxon>
        <taxon>Gammaproteobacteria</taxon>
        <taxon>Chromatiales</taxon>
        <taxon>Wenzhouxiangellaceae</taxon>
        <taxon>Wenzhouxiangella</taxon>
    </lineage>
</organism>
<reference evidence="1 2" key="1">
    <citation type="submission" date="2015-07" db="EMBL/GenBank/DDBJ databases">
        <authorList>
            <person name="Noorani M."/>
        </authorList>
    </citation>
    <scope>NUCLEOTIDE SEQUENCE [LARGE SCALE GENOMIC DNA]</scope>
    <source>
        <strain evidence="1 2">KCTC 42284</strain>
    </source>
</reference>
<dbReference type="Gene3D" id="1.10.260.40">
    <property type="entry name" value="lambda repressor-like DNA-binding domains"/>
    <property type="match status" value="1"/>
</dbReference>
<evidence type="ECO:0000313" key="2">
    <source>
        <dbReference type="Proteomes" id="UP000066624"/>
    </source>
</evidence>
<dbReference type="KEGG" id="wma:WM2015_1206"/>
<dbReference type="CDD" id="cd00093">
    <property type="entry name" value="HTH_XRE"/>
    <property type="match status" value="1"/>
</dbReference>
<keyword evidence="2" id="KW-1185">Reference proteome</keyword>
<gene>
    <name evidence="1" type="ORF">WM2015_1206</name>
</gene>
<name>A0A0K0XV86_9GAMM</name>
<dbReference type="OrthoDB" id="21915at2"/>
<dbReference type="Proteomes" id="UP000066624">
    <property type="component" value="Chromosome"/>
</dbReference>
<dbReference type="RefSeq" id="WP_049725214.1">
    <property type="nucleotide sequence ID" value="NZ_CP012154.1"/>
</dbReference>
<dbReference type="SUPFAM" id="SSF47413">
    <property type="entry name" value="lambda repressor-like DNA-binding domains"/>
    <property type="match status" value="1"/>
</dbReference>
<accession>A0A0K0XV86</accession>
<protein>
    <submittedName>
        <fullName evidence="1">XRE family transcriptional regulator</fullName>
    </submittedName>
</protein>
<dbReference type="InterPro" id="IPR001387">
    <property type="entry name" value="Cro/C1-type_HTH"/>
</dbReference>
<dbReference type="EMBL" id="CP012154">
    <property type="protein sequence ID" value="AKS41580.1"/>
    <property type="molecule type" value="Genomic_DNA"/>
</dbReference>
<dbReference type="SMART" id="SM00530">
    <property type="entry name" value="HTH_XRE"/>
    <property type="match status" value="1"/>
</dbReference>